<dbReference type="InterPro" id="IPR002035">
    <property type="entry name" value="VWF_A"/>
</dbReference>
<feature type="chain" id="PRO_5046082974" evidence="1">
    <location>
        <begin position="20"/>
        <end position="745"/>
    </location>
</feature>
<evidence type="ECO:0000313" key="4">
    <source>
        <dbReference type="Proteomes" id="UP001556098"/>
    </source>
</evidence>
<dbReference type="InterPro" id="IPR036465">
    <property type="entry name" value="vWFA_dom_sf"/>
</dbReference>
<keyword evidence="1" id="KW-0732">Signal</keyword>
<evidence type="ECO:0000259" key="2">
    <source>
        <dbReference type="PROSITE" id="PS50234"/>
    </source>
</evidence>
<name>A0ABV3RI75_9RHOB</name>
<dbReference type="RefSeq" id="WP_367876285.1">
    <property type="nucleotide sequence ID" value="NZ_JBFNXX010000002.1"/>
</dbReference>
<feature type="domain" description="VWFA" evidence="2">
    <location>
        <begin position="24"/>
        <end position="203"/>
    </location>
</feature>
<sequence length="745" mass="77968">MRLFATSALIASLATAAFAQQQSNTILVLDGSGSMWGQIDGTAKIGIAQEVVSGLLADFPADQGLGLTVYGHRERGNCTDIETIVAPAPGTAAAIETAVRGIKPLGKTPMTDAVIAAAEALRYTEEAATVILVSDGVETCNPDPCAAARLLEEAGIDFTAHVIGFDVSDPEALAQMQCLADETGGQFLTAANADELNLAMTAVVQTPPPEPEPILIEMTFTAVMGDAKATIDTPVLWSISGNDGPIVQDAPGNPLLYEMQEGAYTATAYSVADETSAEAGFIAIEGGATTVEVVFEERLPSATIAAPATASAGATIEVGWKGPAEENDFVAIRSPDAEGYHRFANQTRVGDTATVDLLMPNVPGDYVIEYILNRDRIPLAEAAITVIPVEAALVAPATAPAGATIDVGWKGPAYANDFIAVRSPDADGYHRFINSTGVSKGNPVKLEMPSEPGTYVIEYIENQGRSPLAAAEITVAAVSATIIAPAEAPAGATIDVGWKGPDYANDFIAVRSPDAEGYHRFINTVATKRGNPAKLAMPTDPGTYLIEYIENQDRTPMAVVEITITAVEASLIAPATAAAGATIDVGWKGPDYPNDFLAVRSPEAEGYHRFIDTVATKRGNPGKLEMPAEPGTYLIEYIENQDRSPLAVHQITLSPVTASLIVPPSAAAGAQIDVGWKGPGYPNDFVAIRKPEAEGYHRFSATKGLKGGPTVKLKVPDKPGSYVVEYIIGQSRAPLAAQTIEVTSP</sequence>
<dbReference type="Proteomes" id="UP001556098">
    <property type="component" value="Unassembled WGS sequence"/>
</dbReference>
<dbReference type="SUPFAM" id="SSF53300">
    <property type="entry name" value="vWA-like"/>
    <property type="match status" value="1"/>
</dbReference>
<dbReference type="SMART" id="SM00327">
    <property type="entry name" value="VWA"/>
    <property type="match status" value="1"/>
</dbReference>
<organism evidence="3 4">
    <name type="scientific">Sulfitobacter sediminis</name>
    <dbReference type="NCBI Taxonomy" id="3234186"/>
    <lineage>
        <taxon>Bacteria</taxon>
        <taxon>Pseudomonadati</taxon>
        <taxon>Pseudomonadota</taxon>
        <taxon>Alphaproteobacteria</taxon>
        <taxon>Rhodobacterales</taxon>
        <taxon>Roseobacteraceae</taxon>
        <taxon>Sulfitobacter</taxon>
    </lineage>
</organism>
<dbReference type="Pfam" id="PF13519">
    <property type="entry name" value="VWA_2"/>
    <property type="match status" value="1"/>
</dbReference>
<accession>A0ABV3RI75</accession>
<dbReference type="PROSITE" id="PS50234">
    <property type="entry name" value="VWFA"/>
    <property type="match status" value="1"/>
</dbReference>
<reference evidence="3 4" key="1">
    <citation type="submission" date="2024-07" db="EMBL/GenBank/DDBJ databases">
        <title>Marimonas sp.nov., isolated from tidal-flat sediment.</title>
        <authorList>
            <person name="Jayan J.N."/>
            <person name="Lee S.S."/>
        </authorList>
    </citation>
    <scope>NUCLEOTIDE SEQUENCE [LARGE SCALE GENOMIC DNA]</scope>
    <source>
        <strain evidence="3 4">MJW-29</strain>
    </source>
</reference>
<evidence type="ECO:0000256" key="1">
    <source>
        <dbReference type="SAM" id="SignalP"/>
    </source>
</evidence>
<dbReference type="Gene3D" id="3.40.50.410">
    <property type="entry name" value="von Willebrand factor, type A domain"/>
    <property type="match status" value="1"/>
</dbReference>
<dbReference type="EMBL" id="JBFNXX010000002">
    <property type="protein sequence ID" value="MEW9918581.1"/>
    <property type="molecule type" value="Genomic_DNA"/>
</dbReference>
<protein>
    <submittedName>
        <fullName evidence="3">VWA domain-containing protein</fullName>
    </submittedName>
</protein>
<keyword evidence="4" id="KW-1185">Reference proteome</keyword>
<gene>
    <name evidence="3" type="ORF">AB2B41_03130</name>
</gene>
<evidence type="ECO:0000313" key="3">
    <source>
        <dbReference type="EMBL" id="MEW9918581.1"/>
    </source>
</evidence>
<proteinExistence type="predicted"/>
<feature type="signal peptide" evidence="1">
    <location>
        <begin position="1"/>
        <end position="19"/>
    </location>
</feature>
<comment type="caution">
    <text evidence="3">The sequence shown here is derived from an EMBL/GenBank/DDBJ whole genome shotgun (WGS) entry which is preliminary data.</text>
</comment>